<accession>A0A1H6IZR4</accession>
<feature type="domain" description="DUF1508" evidence="4">
    <location>
        <begin position="358"/>
        <end position="405"/>
    </location>
</feature>
<evidence type="ECO:0000256" key="3">
    <source>
        <dbReference type="SAM" id="Phobius"/>
    </source>
</evidence>
<keyword evidence="1" id="KW-0175">Coiled coil</keyword>
<keyword evidence="7" id="KW-1185">Reference proteome</keyword>
<dbReference type="Pfam" id="PF07411">
    <property type="entry name" value="DUF1508"/>
    <property type="match status" value="3"/>
</dbReference>
<organism evidence="6 7">
    <name type="scientific">Halopenitus malekzadehii</name>
    <dbReference type="NCBI Taxonomy" id="1267564"/>
    <lineage>
        <taxon>Archaea</taxon>
        <taxon>Methanobacteriati</taxon>
        <taxon>Methanobacteriota</taxon>
        <taxon>Stenosarchaea group</taxon>
        <taxon>Halobacteria</taxon>
        <taxon>Halobacteriales</taxon>
        <taxon>Haloferacaceae</taxon>
        <taxon>Halopenitus</taxon>
    </lineage>
</organism>
<dbReference type="PANTHER" id="PTHR40606:SF1">
    <property type="entry name" value="UPF0339 PROTEIN YEGP"/>
    <property type="match status" value="1"/>
</dbReference>
<dbReference type="AlphaFoldDB" id="A0A1H6IZR4"/>
<protein>
    <submittedName>
        <fullName evidence="6">Uncharacterized conserved protein YegP, UPF0339 family</fullName>
    </submittedName>
</protein>
<reference evidence="6 7" key="1">
    <citation type="submission" date="2016-10" db="EMBL/GenBank/DDBJ databases">
        <authorList>
            <person name="de Groot N.N."/>
        </authorList>
    </citation>
    <scope>NUCLEOTIDE SEQUENCE [LARGE SCALE GENOMIC DNA]</scope>
    <source>
        <strain evidence="6 7">IBRC-M10418</strain>
    </source>
</reference>
<dbReference type="InterPro" id="IPR036913">
    <property type="entry name" value="YegP-like_sf"/>
</dbReference>
<dbReference type="OrthoDB" id="108721at2157"/>
<dbReference type="PANTHER" id="PTHR40606">
    <property type="match status" value="1"/>
</dbReference>
<dbReference type="InterPro" id="IPR051141">
    <property type="entry name" value="UPF0339_domain"/>
</dbReference>
<feature type="compositionally biased region" description="Acidic residues" evidence="2">
    <location>
        <begin position="265"/>
        <end position="278"/>
    </location>
</feature>
<keyword evidence="3" id="KW-0812">Transmembrane</keyword>
<feature type="transmembrane region" description="Helical" evidence="3">
    <location>
        <begin position="129"/>
        <end position="149"/>
    </location>
</feature>
<dbReference type="Gene3D" id="2.30.29.80">
    <property type="match status" value="2"/>
</dbReference>
<feature type="transmembrane region" description="Helical" evidence="3">
    <location>
        <begin position="30"/>
        <end position="49"/>
    </location>
</feature>
<feature type="coiled-coil region" evidence="1">
    <location>
        <begin position="164"/>
        <end position="198"/>
    </location>
</feature>
<evidence type="ECO:0000259" key="4">
    <source>
        <dbReference type="Pfam" id="PF07411"/>
    </source>
</evidence>
<dbReference type="Gene3D" id="1.20.1720.10">
    <property type="entry name" value="Multidrug resistance protein D"/>
    <property type="match status" value="1"/>
</dbReference>
<feature type="domain" description="DUF1508" evidence="4">
    <location>
        <begin position="207"/>
        <end position="253"/>
    </location>
</feature>
<evidence type="ECO:0000256" key="2">
    <source>
        <dbReference type="SAM" id="MobiDB-lite"/>
    </source>
</evidence>
<sequence>MSDQGDPNRLTDVYTTRIGTPRTDDEVRGYWLFALGALLTLLGVIIYTAGTAGGSGPSTVNYAYRQYGVVLSGIGAPLVMLGAIVRFPLRRRATTLATLGTGVCVVALAWFVVVYPGGWEPGAGHTGVMALYTLGILFIALAGAIVPIATDPVYEAHEQLQETAAGTSAALEGTETRVRELEEELSATEGELEAVRSSRARFELYEDAGGKHRWRLRHRNGNVIADSGQGYSSRQKCQQGMHSVMRNALGAGVLRIEPAESTATVEDEEASEPDDAAEPDLAVPSESVASQSSFELFEDAAEEWRWRLRHDNGNVIADSSEGYASRSNAVRAMNGVRSHVASADYLHVDPTAFELYRDAAGKYRWRLLHENGEILADSGQGYSSRAKARQGVDSVRSNAEGAPVEILDEE</sequence>
<evidence type="ECO:0000256" key="1">
    <source>
        <dbReference type="SAM" id="Coils"/>
    </source>
</evidence>
<dbReference type="EMBL" id="FNWU01000004">
    <property type="protein sequence ID" value="SEH52628.1"/>
    <property type="molecule type" value="Genomic_DNA"/>
</dbReference>
<feature type="domain" description="Cell division protein A N-terminal" evidence="5">
    <location>
        <begin position="8"/>
        <end position="150"/>
    </location>
</feature>
<feature type="transmembrane region" description="Helical" evidence="3">
    <location>
        <begin position="96"/>
        <end position="117"/>
    </location>
</feature>
<evidence type="ECO:0000259" key="5">
    <source>
        <dbReference type="Pfam" id="PF23600"/>
    </source>
</evidence>
<keyword evidence="3" id="KW-0472">Membrane</keyword>
<feature type="region of interest" description="Disordered" evidence="2">
    <location>
        <begin position="261"/>
        <end position="290"/>
    </location>
</feature>
<dbReference type="STRING" id="1267564.SAMN05192561_104162"/>
<dbReference type="InterPro" id="IPR055563">
    <property type="entry name" value="CdpA_N"/>
</dbReference>
<name>A0A1H6IZR4_9EURY</name>
<feature type="domain" description="DUF1508" evidence="4">
    <location>
        <begin position="299"/>
        <end position="344"/>
    </location>
</feature>
<feature type="transmembrane region" description="Helical" evidence="3">
    <location>
        <begin position="69"/>
        <end position="89"/>
    </location>
</feature>
<dbReference type="Proteomes" id="UP000199215">
    <property type="component" value="Unassembled WGS sequence"/>
</dbReference>
<evidence type="ECO:0000313" key="6">
    <source>
        <dbReference type="EMBL" id="SEH52628.1"/>
    </source>
</evidence>
<keyword evidence="3" id="KW-1133">Transmembrane helix</keyword>
<dbReference type="InterPro" id="IPR010879">
    <property type="entry name" value="DUF1508"/>
</dbReference>
<dbReference type="SUPFAM" id="SSF160113">
    <property type="entry name" value="YegP-like"/>
    <property type="match status" value="3"/>
</dbReference>
<feature type="region of interest" description="Disordered" evidence="2">
    <location>
        <begin position="377"/>
        <end position="410"/>
    </location>
</feature>
<evidence type="ECO:0000313" key="7">
    <source>
        <dbReference type="Proteomes" id="UP000199215"/>
    </source>
</evidence>
<proteinExistence type="predicted"/>
<dbReference type="NCBIfam" id="NF041908">
    <property type="entry name" value="HVO_2922"/>
    <property type="match status" value="2"/>
</dbReference>
<gene>
    <name evidence="6" type="ORF">SAMN05192561_104162</name>
</gene>
<dbReference type="Pfam" id="PF23600">
    <property type="entry name" value="CdpA_N"/>
    <property type="match status" value="1"/>
</dbReference>